<evidence type="ECO:0000313" key="3">
    <source>
        <dbReference type="Proteomes" id="UP000076962"/>
    </source>
</evidence>
<sequence>MLRSRVNRYPKPIRDNLEIAEDLAHLSQREGEFDYLAEELEQGILKGKIEISPEGEVKFIPNNAPTQSLALYLTSSLVKSLANLVFYLRYLAHRGDYIIIDEPELNLHPDNQILMARFLGRLVNAGFKIIASTHSDYIIREMNTLIMLTKPDGKSADLIKEYGYAENQLLKPEQVGAYLFKENSQRSEIIEVSETGLNIETIDKVVDDLNESSEGVYFTLFD</sequence>
<dbReference type="PANTHER" id="PTHR43581:SF2">
    <property type="entry name" value="EXCINUCLEASE ATPASE SUBUNIT"/>
    <property type="match status" value="1"/>
</dbReference>
<dbReference type="PANTHER" id="PTHR43581">
    <property type="entry name" value="ATP/GTP PHOSPHATASE"/>
    <property type="match status" value="1"/>
</dbReference>
<dbReference type="EMBL" id="LUTY01000875">
    <property type="protein sequence ID" value="OAD22556.1"/>
    <property type="molecule type" value="Genomic_DNA"/>
</dbReference>
<reference evidence="2 3" key="1">
    <citation type="submission" date="2016-05" db="EMBL/GenBank/DDBJ databases">
        <title>Single-cell genome of chain-forming Candidatus Thiomargarita nelsonii and comparison to other large sulfur-oxidizing bacteria.</title>
        <authorList>
            <person name="Winkel M."/>
            <person name="Salman V."/>
            <person name="Woyke T."/>
            <person name="Schulz-Vogt H."/>
            <person name="Richter M."/>
            <person name="Flood B."/>
            <person name="Bailey J."/>
            <person name="Amann R."/>
            <person name="Mussmann M."/>
        </authorList>
    </citation>
    <scope>NUCLEOTIDE SEQUENCE [LARGE SCALE GENOMIC DNA]</scope>
    <source>
        <strain evidence="2 3">THI036</strain>
    </source>
</reference>
<dbReference type="CDD" id="cd00267">
    <property type="entry name" value="ABC_ATPase"/>
    <property type="match status" value="1"/>
</dbReference>
<dbReference type="PATRIC" id="fig|1003181.4.peg.2256"/>
<dbReference type="InterPro" id="IPR051396">
    <property type="entry name" value="Bact_Antivir_Def_Nuclease"/>
</dbReference>
<evidence type="ECO:0000313" key="2">
    <source>
        <dbReference type="EMBL" id="OAD22556.1"/>
    </source>
</evidence>
<dbReference type="AlphaFoldDB" id="A0A176S3R9"/>
<comment type="caution">
    <text evidence="2">The sequence shown here is derived from an EMBL/GenBank/DDBJ whole genome shotgun (WGS) entry which is preliminary data.</text>
</comment>
<dbReference type="Proteomes" id="UP000076962">
    <property type="component" value="Unassembled WGS sequence"/>
</dbReference>
<dbReference type="InterPro" id="IPR041685">
    <property type="entry name" value="AAA_GajA/Old/RecF-like"/>
</dbReference>
<evidence type="ECO:0000259" key="1">
    <source>
        <dbReference type="Pfam" id="PF13175"/>
    </source>
</evidence>
<gene>
    <name evidence="2" type="ORF">THIOM_001638</name>
</gene>
<dbReference type="InterPro" id="IPR027417">
    <property type="entry name" value="P-loop_NTPase"/>
</dbReference>
<dbReference type="Gene3D" id="3.40.50.300">
    <property type="entry name" value="P-loop containing nucleotide triphosphate hydrolases"/>
    <property type="match status" value="1"/>
</dbReference>
<name>A0A176S3R9_9GAMM</name>
<accession>A0A176S3R9</accession>
<feature type="domain" description="Endonuclease GajA/Old nuclease/RecF-like AAA" evidence="1">
    <location>
        <begin position="40"/>
        <end position="139"/>
    </location>
</feature>
<protein>
    <recommendedName>
        <fullName evidence="1">Endonuclease GajA/Old nuclease/RecF-like AAA domain-containing protein</fullName>
    </recommendedName>
</protein>
<organism evidence="2 3">
    <name type="scientific">Candidatus Thiomargarita nelsonii</name>
    <dbReference type="NCBI Taxonomy" id="1003181"/>
    <lineage>
        <taxon>Bacteria</taxon>
        <taxon>Pseudomonadati</taxon>
        <taxon>Pseudomonadota</taxon>
        <taxon>Gammaproteobacteria</taxon>
        <taxon>Thiotrichales</taxon>
        <taxon>Thiotrichaceae</taxon>
        <taxon>Thiomargarita</taxon>
    </lineage>
</organism>
<proteinExistence type="predicted"/>
<dbReference type="SUPFAM" id="SSF52540">
    <property type="entry name" value="P-loop containing nucleoside triphosphate hydrolases"/>
    <property type="match status" value="1"/>
</dbReference>
<keyword evidence="3" id="KW-1185">Reference proteome</keyword>
<dbReference type="Pfam" id="PF13175">
    <property type="entry name" value="AAA_15"/>
    <property type="match status" value="1"/>
</dbReference>